<reference evidence="9" key="1">
    <citation type="submission" date="2023-12" db="EMBL/GenBank/DDBJ databases">
        <title>Novel isolates from deep terrestrial aquifers shed light on the physiology and ecology of the class Limnochordia.</title>
        <authorList>
            <person name="Karnachuk O.V."/>
            <person name="Lukina A.P."/>
            <person name="Avakyan M.R."/>
            <person name="Kadnikov V."/>
            <person name="Begmatov S."/>
            <person name="Beletsky A.V."/>
            <person name="Mardanov A.V."/>
            <person name="Ravin N.V."/>
        </authorList>
    </citation>
    <scope>NUCLEOTIDE SEQUENCE [LARGE SCALE GENOMIC DNA]</scope>
    <source>
        <strain evidence="9">LN</strain>
    </source>
</reference>
<dbReference type="SUPFAM" id="SSF51735">
    <property type="entry name" value="NAD(P)-binding Rossmann-fold domains"/>
    <property type="match status" value="1"/>
</dbReference>
<proteinExistence type="inferred from homology"/>
<organism evidence="8 9">
    <name type="scientific">Geochorda subterranea</name>
    <dbReference type="NCBI Taxonomy" id="3109564"/>
    <lineage>
        <taxon>Bacteria</taxon>
        <taxon>Bacillati</taxon>
        <taxon>Bacillota</taxon>
        <taxon>Limnochordia</taxon>
        <taxon>Limnochordales</taxon>
        <taxon>Geochordaceae</taxon>
        <taxon>Geochorda</taxon>
    </lineage>
</organism>
<keyword evidence="2" id="KW-0679">Respiratory chain</keyword>
<sequence length="1095" mass="116329">MDARSGFWKYALVLTVLGVFTVMVLGAAFSFDEVPPVPQRIVVEPTGQVLDGAVIALGQSAWQRYGLMDYGSVLGNGGMRGPDFTAQTLRLMAEAMQAYHAQQARAAGEPLSAAELAAQVQAELSANRYDPATRTLTISAAQAFALEQVEAFYRRLFAEGDPEASLPAGLVAPGDVPALSRFFFWTAWLSAARRPGQAYSYTNNWPYEPAAGNHVTPGSVVASAVSVALLVAMLAVVLWAYFRYRLQMEPELEPDGPSAGLHDGAARRSAIGLPDSLTPTQRAAAKFLVVVMLLFLGQTLMGGWMAHSYVAPDFFGVREVLGIPIDRLLPFSVARSWHLQMAIFWIATAWLAAGLYIAPALSRQAAAARGQATGEPRGQALLANVLFVALVLVTAGTLAGTYLGGTGRLTAGSGEAGSGLWWWIGHQGWEYLELGRLWQILLIVGLLLWLIIVWRGIRAALRAQQDPGSLPHLLLYASAAIPFFYGFGLFFKPGTNWAVAEFWRWWVIHLWVEGIFEVFALVVTATLLVHLGLVRAQSALRATYFQILLVMATGVIGTAHHYYFVGLPEFWLALGAAFSALEVVPLTLLGVEAYEQYVLARRAGRQFAYPTVFWFLVATSVWNVFGAGVLGFFINLPVVNYFEHGTFLTAAHAHAALMGVYGMLAMALLVYVLRSVTRPEAFSERAVRLSFWGLNAGLAGMVLLTLIPVGIGQLAVAVDQGFAVARDPAFYRTPWVQVLLWLRMLPDTVFIVLGVLPMLWAVVTGLRGPRPADEPLPAAAAVPAVTSARQAGGGGRAGAGGASARRGGPRAPPRICRYRTKAGACPCGAGQGGAPPRGVPAVKVAGAVALVTGGASGLGEAVVRRLHRLGAEVVVADVAAARGQALAAELGAGIRFVAADVSDEAAVAQAIRAASEMGPPRILVNAAGIGGARRIVGREGPMPLEEFARVIQVNLIGTFNALRLAAAAMAEAPPDEEGERGVIVNTASVAAFEGQLGQAAYAASKAGVVGLTLPAARELARWGIRVVTVAPGVFDTPMVGALPEPVRASLVNQVPFPARLGRPEEYAALVQHIVENPMLNGAVIRLDGALRMAPR</sequence>
<feature type="transmembrane region" description="Helical" evidence="6">
    <location>
        <begin position="287"/>
        <end position="306"/>
    </location>
</feature>
<feature type="transmembrane region" description="Helical" evidence="6">
    <location>
        <begin position="503"/>
        <end position="531"/>
    </location>
</feature>
<feature type="transmembrane region" description="Helical" evidence="6">
    <location>
        <begin position="570"/>
        <end position="591"/>
    </location>
</feature>
<feature type="transmembrane region" description="Helical" evidence="6">
    <location>
        <begin position="612"/>
        <end position="634"/>
    </location>
</feature>
<dbReference type="InterPro" id="IPR000883">
    <property type="entry name" value="Cyt_C_Oxase_1"/>
</dbReference>
<evidence type="ECO:0000313" key="9">
    <source>
        <dbReference type="Proteomes" id="UP001333102"/>
    </source>
</evidence>
<dbReference type="Pfam" id="PF22085">
    <property type="entry name" value="NorB_cytochrome_c-like"/>
    <property type="match status" value="1"/>
</dbReference>
<dbReference type="PANTHER" id="PTHR43658:SF8">
    <property type="entry name" value="17-BETA-HYDROXYSTEROID DEHYDROGENASE 14-RELATED"/>
    <property type="match status" value="1"/>
</dbReference>
<dbReference type="InterPro" id="IPR020904">
    <property type="entry name" value="Sc_DH/Rdtase_CS"/>
</dbReference>
<accession>A0ABZ1BSD4</accession>
<dbReference type="SMART" id="SM00822">
    <property type="entry name" value="PKS_KR"/>
    <property type="match status" value="1"/>
</dbReference>
<feature type="transmembrane region" description="Helical" evidence="6">
    <location>
        <begin position="543"/>
        <end position="564"/>
    </location>
</feature>
<evidence type="ECO:0000256" key="1">
    <source>
        <dbReference type="ARBA" id="ARBA00006484"/>
    </source>
</evidence>
<evidence type="ECO:0000256" key="4">
    <source>
        <dbReference type="ARBA" id="ARBA00023002"/>
    </source>
</evidence>
<dbReference type="InterPro" id="IPR023616">
    <property type="entry name" value="Cyt_c_oxase-like_su1_dom"/>
</dbReference>
<dbReference type="InterPro" id="IPR036291">
    <property type="entry name" value="NAD(P)-bd_dom_sf"/>
</dbReference>
<dbReference type="InterPro" id="IPR054309">
    <property type="entry name" value="NorB_cytochrome_c-like"/>
</dbReference>
<feature type="transmembrane region" description="Helical" evidence="6">
    <location>
        <begin position="7"/>
        <end position="31"/>
    </location>
</feature>
<dbReference type="PROSITE" id="PS50855">
    <property type="entry name" value="COX1"/>
    <property type="match status" value="1"/>
</dbReference>
<dbReference type="InterPro" id="IPR002347">
    <property type="entry name" value="SDR_fam"/>
</dbReference>
<feature type="domain" description="Cytochrome oxidase subunit I profile" evidence="7">
    <location>
        <begin position="490"/>
        <end position="698"/>
    </location>
</feature>
<dbReference type="RefSeq" id="WP_324670123.1">
    <property type="nucleotide sequence ID" value="NZ_CP141614.1"/>
</dbReference>
<protein>
    <submittedName>
        <fullName evidence="8">SDR family NAD(P)-dependent oxidoreductase</fullName>
    </submittedName>
</protein>
<feature type="transmembrane region" description="Helical" evidence="6">
    <location>
        <begin position="381"/>
        <end position="403"/>
    </location>
</feature>
<dbReference type="PRINTS" id="PR00080">
    <property type="entry name" value="SDRFAMILY"/>
</dbReference>
<evidence type="ECO:0000256" key="5">
    <source>
        <dbReference type="SAM" id="MobiDB-lite"/>
    </source>
</evidence>
<feature type="transmembrane region" description="Helical" evidence="6">
    <location>
        <begin position="654"/>
        <end position="673"/>
    </location>
</feature>
<keyword evidence="6" id="KW-0472">Membrane</keyword>
<evidence type="ECO:0000256" key="2">
    <source>
        <dbReference type="ARBA" id="ARBA00022660"/>
    </source>
</evidence>
<dbReference type="Gene3D" id="3.40.50.720">
    <property type="entry name" value="NAD(P)-binding Rossmann-like Domain"/>
    <property type="match status" value="1"/>
</dbReference>
<feature type="transmembrane region" description="Helical" evidence="6">
    <location>
        <begin position="694"/>
        <end position="718"/>
    </location>
</feature>
<evidence type="ECO:0000313" key="8">
    <source>
        <dbReference type="EMBL" id="WRP15716.1"/>
    </source>
</evidence>
<feature type="region of interest" description="Disordered" evidence="5">
    <location>
        <begin position="789"/>
        <end position="812"/>
    </location>
</feature>
<comment type="similarity">
    <text evidence="1">Belongs to the short-chain dehydrogenases/reductases (SDR) family.</text>
</comment>
<dbReference type="PRINTS" id="PR00081">
    <property type="entry name" value="GDHRDH"/>
</dbReference>
<dbReference type="PROSITE" id="PS00061">
    <property type="entry name" value="ADH_SHORT"/>
    <property type="match status" value="1"/>
</dbReference>
<evidence type="ECO:0000259" key="7">
    <source>
        <dbReference type="PROSITE" id="PS50855"/>
    </source>
</evidence>
<keyword evidence="4" id="KW-0560">Oxidoreductase</keyword>
<dbReference type="PANTHER" id="PTHR43658">
    <property type="entry name" value="SHORT-CHAIN DEHYDROGENASE/REDUCTASE"/>
    <property type="match status" value="1"/>
</dbReference>
<feature type="transmembrane region" description="Helical" evidence="6">
    <location>
        <begin position="337"/>
        <end position="361"/>
    </location>
</feature>
<keyword evidence="6" id="KW-1133">Transmembrane helix</keyword>
<evidence type="ECO:0000256" key="3">
    <source>
        <dbReference type="ARBA" id="ARBA00022982"/>
    </source>
</evidence>
<feature type="compositionally biased region" description="Gly residues" evidence="5">
    <location>
        <begin position="791"/>
        <end position="801"/>
    </location>
</feature>
<feature type="transmembrane region" description="Helical" evidence="6">
    <location>
        <begin position="738"/>
        <end position="763"/>
    </location>
</feature>
<keyword evidence="6" id="KW-0812">Transmembrane</keyword>
<dbReference type="InterPro" id="IPR036927">
    <property type="entry name" value="Cyt_c_oxase-like_su1_sf"/>
</dbReference>
<gene>
    <name evidence="8" type="ORF">VLY81_06070</name>
</gene>
<feature type="transmembrane region" description="Helical" evidence="6">
    <location>
        <begin position="437"/>
        <end position="461"/>
    </location>
</feature>
<dbReference type="SUPFAM" id="SSF81442">
    <property type="entry name" value="Cytochrome c oxidase subunit I-like"/>
    <property type="match status" value="1"/>
</dbReference>
<keyword evidence="3" id="KW-0249">Electron transport</keyword>
<keyword evidence="2" id="KW-0813">Transport</keyword>
<dbReference type="EMBL" id="CP141614">
    <property type="protein sequence ID" value="WRP15716.1"/>
    <property type="molecule type" value="Genomic_DNA"/>
</dbReference>
<name>A0ABZ1BSD4_9FIRM</name>
<dbReference type="Pfam" id="PF00115">
    <property type="entry name" value="COX1"/>
    <property type="match status" value="1"/>
</dbReference>
<evidence type="ECO:0000256" key="6">
    <source>
        <dbReference type="SAM" id="Phobius"/>
    </source>
</evidence>
<feature type="transmembrane region" description="Helical" evidence="6">
    <location>
        <begin position="473"/>
        <end position="491"/>
    </location>
</feature>
<dbReference type="Gene3D" id="1.20.210.10">
    <property type="entry name" value="Cytochrome c oxidase-like, subunit I domain"/>
    <property type="match status" value="1"/>
</dbReference>
<feature type="transmembrane region" description="Helical" evidence="6">
    <location>
        <begin position="220"/>
        <end position="242"/>
    </location>
</feature>
<dbReference type="InterPro" id="IPR057326">
    <property type="entry name" value="KR_dom"/>
</dbReference>
<dbReference type="Proteomes" id="UP001333102">
    <property type="component" value="Chromosome"/>
</dbReference>
<keyword evidence="9" id="KW-1185">Reference proteome</keyword>
<dbReference type="Pfam" id="PF00106">
    <property type="entry name" value="adh_short"/>
    <property type="match status" value="1"/>
</dbReference>